<sequence length="226" mass="24572">MMEEPGSFSGKDNSPYPHLGPEPKASNLFGAVWNSIPVSLETCSATNLSKPILVFKPVPTAVPPWAKNFKFFKEPSTLSIPLETCWTSNVHDSWESVVGRLGLVDVVVWVDWLLGTQLTAQQLNGSVGDDFVGVHVGLSTGPSLEDNQWEVVQQLTGRDFISGLLDGLGDGWVQSTEGFVDNGSGLLQDTEGSDNRLWHLFSGTTDLEVLQRSLGLSTPVLFAWDL</sequence>
<comment type="caution">
    <text evidence="1">The sequence shown here is derived from an EMBL/GenBank/DDBJ whole genome shotgun (WGS) entry which is preliminary data.</text>
</comment>
<keyword evidence="2" id="KW-1185">Reference proteome</keyword>
<dbReference type="OrthoDB" id="10634928at2759"/>
<proteinExistence type="predicted"/>
<organism evidence="1 2">
    <name type="scientific">Wickerhamomyces pijperi</name>
    <name type="common">Yeast</name>
    <name type="synonym">Pichia pijperi</name>
    <dbReference type="NCBI Taxonomy" id="599730"/>
    <lineage>
        <taxon>Eukaryota</taxon>
        <taxon>Fungi</taxon>
        <taxon>Dikarya</taxon>
        <taxon>Ascomycota</taxon>
        <taxon>Saccharomycotina</taxon>
        <taxon>Saccharomycetes</taxon>
        <taxon>Phaffomycetales</taxon>
        <taxon>Wickerhamomycetaceae</taxon>
        <taxon>Wickerhamomyces</taxon>
    </lineage>
</organism>
<dbReference type="Proteomes" id="UP000774326">
    <property type="component" value="Unassembled WGS sequence"/>
</dbReference>
<accession>A0A9P8TNW5</accession>
<evidence type="ECO:0000313" key="1">
    <source>
        <dbReference type="EMBL" id="KAH3686523.1"/>
    </source>
</evidence>
<dbReference type="EMBL" id="JAEUBG010001360">
    <property type="protein sequence ID" value="KAH3686523.1"/>
    <property type="molecule type" value="Genomic_DNA"/>
</dbReference>
<reference evidence="1" key="2">
    <citation type="submission" date="2021-01" db="EMBL/GenBank/DDBJ databases">
        <authorList>
            <person name="Schikora-Tamarit M.A."/>
        </authorList>
    </citation>
    <scope>NUCLEOTIDE SEQUENCE</scope>
    <source>
        <strain evidence="1">CBS2887</strain>
    </source>
</reference>
<name>A0A9P8TNW5_WICPI</name>
<protein>
    <submittedName>
        <fullName evidence="1">Uncharacterized protein</fullName>
    </submittedName>
</protein>
<reference evidence="1" key="1">
    <citation type="journal article" date="2021" name="Open Biol.">
        <title>Shared evolutionary footprints suggest mitochondrial oxidative damage underlies multiple complex I losses in fungi.</title>
        <authorList>
            <person name="Schikora-Tamarit M.A."/>
            <person name="Marcet-Houben M."/>
            <person name="Nosek J."/>
            <person name="Gabaldon T."/>
        </authorList>
    </citation>
    <scope>NUCLEOTIDE SEQUENCE</scope>
    <source>
        <strain evidence="1">CBS2887</strain>
    </source>
</reference>
<gene>
    <name evidence="1" type="ORF">WICPIJ_002501</name>
</gene>
<evidence type="ECO:0000313" key="2">
    <source>
        <dbReference type="Proteomes" id="UP000774326"/>
    </source>
</evidence>
<dbReference type="AlphaFoldDB" id="A0A9P8TNW5"/>